<dbReference type="SUPFAM" id="SSF53474">
    <property type="entry name" value="alpha/beta-Hydrolases"/>
    <property type="match status" value="1"/>
</dbReference>
<evidence type="ECO:0000313" key="3">
    <source>
        <dbReference type="Proteomes" id="UP000270185"/>
    </source>
</evidence>
<sequence length="257" mass="29591">MSKIKIFLLFFCSLMILSCQSKRLAADEGKYNYHFILTEYIDSARDRLIPVAIYQPVNLKVDNITPIIFSHGYGGNKGDDYAVDYTYLLEALAEKGYFIISIQHELKNDDLLSMEEPFKTTRMSNWKRGAENISFVLNKIKTEFPSLNFNELAVIGHSNGGDMSVLFAHQHPELIHKLISLDNRRMDLPRTSKPKVYTLRSSDYPADEAVLPSDEEKKNFGITVQFTDIKHSSMDNDANQEERKYLTSKILEYLNEK</sequence>
<dbReference type="EMBL" id="CP034159">
    <property type="protein sequence ID" value="AZI32385.1"/>
    <property type="molecule type" value="Genomic_DNA"/>
</dbReference>
<reference evidence="3" key="1">
    <citation type="submission" date="2018-11" db="EMBL/GenBank/DDBJ databases">
        <title>Proposal to divide the Flavobacteriaceae and reorganize its genera based on Amino Acid Identity values calculated from whole genome sequences.</title>
        <authorList>
            <person name="Nicholson A.C."/>
            <person name="Gulvik C.A."/>
            <person name="Whitney A.M."/>
            <person name="Humrighouse B.W."/>
            <person name="Bell M."/>
            <person name="Holmes B."/>
            <person name="Steigerwalt A.G."/>
            <person name="Villarma A."/>
            <person name="Sheth M."/>
            <person name="Batra D."/>
            <person name="Pryor J."/>
            <person name="Bernardet J.-F."/>
            <person name="Hugo C."/>
            <person name="Kampfer P."/>
            <person name="Newman J.D."/>
            <person name="McQuiston J.R."/>
        </authorList>
    </citation>
    <scope>NUCLEOTIDE SEQUENCE [LARGE SCALE GENOMIC DNA]</scope>
    <source>
        <strain evidence="3">G0081</strain>
    </source>
</reference>
<dbReference type="GO" id="GO:0016787">
    <property type="term" value="F:hydrolase activity"/>
    <property type="evidence" value="ECO:0007669"/>
    <property type="project" value="UniProtKB-KW"/>
</dbReference>
<feature type="signal peptide" evidence="1">
    <location>
        <begin position="1"/>
        <end position="25"/>
    </location>
</feature>
<dbReference type="AlphaFoldDB" id="A0A3G8XFV1"/>
<dbReference type="OrthoDB" id="9814760at2"/>
<dbReference type="KEGG" id="ccas:EIB73_03945"/>
<evidence type="ECO:0000313" key="2">
    <source>
        <dbReference type="EMBL" id="AZI32385.1"/>
    </source>
</evidence>
<dbReference type="InterPro" id="IPR029058">
    <property type="entry name" value="AB_hydrolase_fold"/>
</dbReference>
<dbReference type="Proteomes" id="UP000270185">
    <property type="component" value="Chromosome"/>
</dbReference>
<evidence type="ECO:0000256" key="1">
    <source>
        <dbReference type="SAM" id="SignalP"/>
    </source>
</evidence>
<keyword evidence="2" id="KW-0378">Hydrolase</keyword>
<gene>
    <name evidence="2" type="ORF">EIB73_03945</name>
</gene>
<dbReference type="RefSeq" id="WP_125022834.1">
    <property type="nucleotide sequence ID" value="NZ_CP034159.1"/>
</dbReference>
<keyword evidence="1" id="KW-0732">Signal</keyword>
<dbReference type="PROSITE" id="PS51257">
    <property type="entry name" value="PROKAR_LIPOPROTEIN"/>
    <property type="match status" value="1"/>
</dbReference>
<proteinExistence type="predicted"/>
<dbReference type="Gene3D" id="3.40.50.1820">
    <property type="entry name" value="alpha/beta hydrolase"/>
    <property type="match status" value="1"/>
</dbReference>
<protein>
    <submittedName>
        <fullName evidence="2">Alpha/beta hydrolase</fullName>
    </submittedName>
</protein>
<accession>A0A3G8XFV1</accession>
<feature type="chain" id="PRO_5018219506" evidence="1">
    <location>
        <begin position="26"/>
        <end position="257"/>
    </location>
</feature>
<name>A0A3G8XFV1_9FLAO</name>
<keyword evidence="3" id="KW-1185">Reference proteome</keyword>
<organism evidence="2 3">
    <name type="scientific">Kaistella carnis</name>
    <dbReference type="NCBI Taxonomy" id="1241979"/>
    <lineage>
        <taxon>Bacteria</taxon>
        <taxon>Pseudomonadati</taxon>
        <taxon>Bacteroidota</taxon>
        <taxon>Flavobacteriia</taxon>
        <taxon>Flavobacteriales</taxon>
        <taxon>Weeksellaceae</taxon>
        <taxon>Chryseobacterium group</taxon>
        <taxon>Kaistella</taxon>
    </lineage>
</organism>